<dbReference type="NCBIfam" id="TIGR02937">
    <property type="entry name" value="sigma70-ECF"/>
    <property type="match status" value="1"/>
</dbReference>
<accession>A0A1Z4BZI4</accession>
<dbReference type="KEGG" id="mpsy:CEK71_11645"/>
<dbReference type="SUPFAM" id="SSF88659">
    <property type="entry name" value="Sigma3 and sigma4 domains of RNA polymerase sigma factors"/>
    <property type="match status" value="1"/>
</dbReference>
<dbReference type="CDD" id="cd06171">
    <property type="entry name" value="Sigma70_r4"/>
    <property type="match status" value="1"/>
</dbReference>
<keyword evidence="10" id="KW-1185">Reference proteome</keyword>
<dbReference type="Proteomes" id="UP000197019">
    <property type="component" value="Chromosome"/>
</dbReference>
<gene>
    <name evidence="9" type="ORF">CEK71_11645</name>
</gene>
<dbReference type="SUPFAM" id="SSF88946">
    <property type="entry name" value="Sigma2 domain of RNA polymerase sigma factors"/>
    <property type="match status" value="1"/>
</dbReference>
<protein>
    <recommendedName>
        <fullName evidence="6">RNA polymerase sigma factor</fullName>
    </recommendedName>
</protein>
<dbReference type="AlphaFoldDB" id="A0A1Z4BZI4"/>
<keyword evidence="5 6" id="KW-0804">Transcription</keyword>
<dbReference type="RefSeq" id="WP_088619545.1">
    <property type="nucleotide sequence ID" value="NZ_CP022129.1"/>
</dbReference>
<evidence type="ECO:0000256" key="3">
    <source>
        <dbReference type="ARBA" id="ARBA00023082"/>
    </source>
</evidence>
<evidence type="ECO:0000256" key="2">
    <source>
        <dbReference type="ARBA" id="ARBA00023015"/>
    </source>
</evidence>
<dbReference type="InterPro" id="IPR013324">
    <property type="entry name" value="RNA_pol_sigma_r3/r4-like"/>
</dbReference>
<feature type="domain" description="RNA polymerase sigma-70 region 2" evidence="7">
    <location>
        <begin position="30"/>
        <end position="94"/>
    </location>
</feature>
<evidence type="ECO:0000313" key="9">
    <source>
        <dbReference type="EMBL" id="ASF46673.1"/>
    </source>
</evidence>
<evidence type="ECO:0000259" key="7">
    <source>
        <dbReference type="Pfam" id="PF04542"/>
    </source>
</evidence>
<evidence type="ECO:0000256" key="4">
    <source>
        <dbReference type="ARBA" id="ARBA00023125"/>
    </source>
</evidence>
<dbReference type="Gene3D" id="1.10.1740.10">
    <property type="match status" value="1"/>
</dbReference>
<dbReference type="InterPro" id="IPR000838">
    <property type="entry name" value="RNA_pol_sigma70_ECF_CS"/>
</dbReference>
<dbReference type="GO" id="GO:0016987">
    <property type="term" value="F:sigma factor activity"/>
    <property type="evidence" value="ECO:0007669"/>
    <property type="project" value="UniProtKB-KW"/>
</dbReference>
<dbReference type="InterPro" id="IPR013325">
    <property type="entry name" value="RNA_pol_sigma_r2"/>
</dbReference>
<dbReference type="PANTHER" id="PTHR43133">
    <property type="entry name" value="RNA POLYMERASE ECF-TYPE SIGMA FACTO"/>
    <property type="match status" value="1"/>
</dbReference>
<dbReference type="InterPro" id="IPR036388">
    <property type="entry name" value="WH-like_DNA-bd_sf"/>
</dbReference>
<sequence length="206" mass="23201">MATSPDDDMPSERHFIDAALDGDHRSFLHLVRRHQNRVYRFLLKHINHVADAEDLAQDTFIEAYLNLANFRGDSTLATWLLGIALNKARNYLNRAPERRFHWESDDSLFNHASPNSMPCLDLEKRQVLDTVRQGIAQLPTDLREALIFVSFEQLSYQDTANLLGIPVGTAKSRVNRARCLLADYLQVQGLTPSDAVLPTIAASGSC</sequence>
<comment type="similarity">
    <text evidence="1 6">Belongs to the sigma-70 factor family. ECF subfamily.</text>
</comment>
<dbReference type="Pfam" id="PF04542">
    <property type="entry name" value="Sigma70_r2"/>
    <property type="match status" value="1"/>
</dbReference>
<dbReference type="Gene3D" id="1.10.10.10">
    <property type="entry name" value="Winged helix-like DNA-binding domain superfamily/Winged helix DNA-binding domain"/>
    <property type="match status" value="1"/>
</dbReference>
<dbReference type="EMBL" id="CP022129">
    <property type="protein sequence ID" value="ASF46673.1"/>
    <property type="molecule type" value="Genomic_DNA"/>
</dbReference>
<dbReference type="Pfam" id="PF08281">
    <property type="entry name" value="Sigma70_r4_2"/>
    <property type="match status" value="1"/>
</dbReference>
<dbReference type="PANTHER" id="PTHR43133:SF51">
    <property type="entry name" value="RNA POLYMERASE SIGMA FACTOR"/>
    <property type="match status" value="1"/>
</dbReference>
<evidence type="ECO:0000256" key="1">
    <source>
        <dbReference type="ARBA" id="ARBA00010641"/>
    </source>
</evidence>
<dbReference type="GO" id="GO:0003677">
    <property type="term" value="F:DNA binding"/>
    <property type="evidence" value="ECO:0007669"/>
    <property type="project" value="UniProtKB-KW"/>
</dbReference>
<evidence type="ECO:0000256" key="5">
    <source>
        <dbReference type="ARBA" id="ARBA00023163"/>
    </source>
</evidence>
<evidence type="ECO:0000259" key="8">
    <source>
        <dbReference type="Pfam" id="PF08281"/>
    </source>
</evidence>
<feature type="domain" description="RNA polymerase sigma factor 70 region 4 type 2" evidence="8">
    <location>
        <begin position="131"/>
        <end position="178"/>
    </location>
</feature>
<dbReference type="InterPro" id="IPR014284">
    <property type="entry name" value="RNA_pol_sigma-70_dom"/>
</dbReference>
<keyword evidence="4 6" id="KW-0238">DNA-binding</keyword>
<reference evidence="9" key="1">
    <citation type="submission" date="2017-06" db="EMBL/GenBank/DDBJ databases">
        <title>Genome Sequencing of the methanotroph Methylovulum psychrotolerants str. HV10-M2 isolated from a high-altitude environment.</title>
        <authorList>
            <person name="Mateos-Rivera A."/>
        </authorList>
    </citation>
    <scope>NUCLEOTIDE SEQUENCE [LARGE SCALE GENOMIC DNA]</scope>
    <source>
        <strain evidence="9">HV10_M2</strain>
    </source>
</reference>
<evidence type="ECO:0000256" key="6">
    <source>
        <dbReference type="RuleBase" id="RU000716"/>
    </source>
</evidence>
<dbReference type="GO" id="GO:0006352">
    <property type="term" value="P:DNA-templated transcription initiation"/>
    <property type="evidence" value="ECO:0007669"/>
    <property type="project" value="InterPro"/>
</dbReference>
<name>A0A1Z4BZI4_9GAMM</name>
<proteinExistence type="inferred from homology"/>
<dbReference type="PROSITE" id="PS01063">
    <property type="entry name" value="SIGMA70_ECF"/>
    <property type="match status" value="1"/>
</dbReference>
<organism evidence="9 10">
    <name type="scientific">Methylovulum psychrotolerans</name>
    <dbReference type="NCBI Taxonomy" id="1704499"/>
    <lineage>
        <taxon>Bacteria</taxon>
        <taxon>Pseudomonadati</taxon>
        <taxon>Pseudomonadota</taxon>
        <taxon>Gammaproteobacteria</taxon>
        <taxon>Methylococcales</taxon>
        <taxon>Methylococcaceae</taxon>
        <taxon>Methylovulum</taxon>
    </lineage>
</organism>
<dbReference type="InterPro" id="IPR013249">
    <property type="entry name" value="RNA_pol_sigma70_r4_t2"/>
</dbReference>
<keyword evidence="2 6" id="KW-0805">Transcription regulation</keyword>
<evidence type="ECO:0000313" key="10">
    <source>
        <dbReference type="Proteomes" id="UP000197019"/>
    </source>
</evidence>
<keyword evidence="3 6" id="KW-0731">Sigma factor</keyword>
<dbReference type="InterPro" id="IPR039425">
    <property type="entry name" value="RNA_pol_sigma-70-like"/>
</dbReference>
<dbReference type="InterPro" id="IPR007627">
    <property type="entry name" value="RNA_pol_sigma70_r2"/>
</dbReference>